<dbReference type="RefSeq" id="WP_135978153.1">
    <property type="nucleotide sequence ID" value="NZ_BQKC01000001.1"/>
</dbReference>
<protein>
    <submittedName>
        <fullName evidence="5">GntR family transcriptional regulator</fullName>
    </submittedName>
</protein>
<dbReference type="GO" id="GO:0003677">
    <property type="term" value="F:DNA binding"/>
    <property type="evidence" value="ECO:0007669"/>
    <property type="project" value="UniProtKB-KW"/>
</dbReference>
<dbReference type="InterPro" id="IPR036390">
    <property type="entry name" value="WH_DNA-bd_sf"/>
</dbReference>
<accession>A0AAV5B225</accession>
<dbReference type="EMBL" id="BQKC01000001">
    <property type="protein sequence ID" value="GJM54693.1"/>
    <property type="molecule type" value="Genomic_DNA"/>
</dbReference>
<dbReference type="CDD" id="cd07377">
    <property type="entry name" value="WHTH_GntR"/>
    <property type="match status" value="1"/>
</dbReference>
<dbReference type="PANTHER" id="PTHR38445:SF7">
    <property type="entry name" value="GNTR-FAMILY TRANSCRIPTIONAL REGULATOR"/>
    <property type="match status" value="1"/>
</dbReference>
<feature type="domain" description="HTH gntR-type" evidence="4">
    <location>
        <begin position="11"/>
        <end position="79"/>
    </location>
</feature>
<dbReference type="GO" id="GO:0003700">
    <property type="term" value="F:DNA-binding transcription factor activity"/>
    <property type="evidence" value="ECO:0007669"/>
    <property type="project" value="InterPro"/>
</dbReference>
<dbReference type="InterPro" id="IPR000524">
    <property type="entry name" value="Tscrpt_reg_HTH_GntR"/>
</dbReference>
<name>A0AAV5B225_9ACTN</name>
<dbReference type="InterPro" id="IPR036388">
    <property type="entry name" value="WH-like_DNA-bd_sf"/>
</dbReference>
<reference evidence="5" key="1">
    <citation type="journal article" date="2022" name="Int. J. Syst. Evol. Microbiol.">
        <title>Granulimonas faecalis gen. nov., sp. nov., and Leptogranulimonas caecicola gen. nov., sp. nov., novel lactate-producing Atopobiaceae bacteria isolated from mouse intestines, and an emended description of the family Atopobiaceae.</title>
        <authorList>
            <person name="Morinaga K."/>
            <person name="Kusada H."/>
            <person name="Sakamoto S."/>
            <person name="Murakami T."/>
            <person name="Toyoda A."/>
            <person name="Mori H."/>
            <person name="Meng X.Y."/>
            <person name="Takashino M."/>
            <person name="Murotomi K."/>
            <person name="Tamaki H."/>
        </authorList>
    </citation>
    <scope>NUCLEOTIDE SEQUENCE</scope>
    <source>
        <strain evidence="5">OPF53</strain>
    </source>
</reference>
<evidence type="ECO:0000313" key="6">
    <source>
        <dbReference type="Proteomes" id="UP001055025"/>
    </source>
</evidence>
<dbReference type="AlphaFoldDB" id="A0AAV5B225"/>
<evidence type="ECO:0000256" key="3">
    <source>
        <dbReference type="ARBA" id="ARBA00023163"/>
    </source>
</evidence>
<evidence type="ECO:0000259" key="4">
    <source>
        <dbReference type="PROSITE" id="PS50949"/>
    </source>
</evidence>
<evidence type="ECO:0000256" key="1">
    <source>
        <dbReference type="ARBA" id="ARBA00023015"/>
    </source>
</evidence>
<dbReference type="PROSITE" id="PS50949">
    <property type="entry name" value="HTH_GNTR"/>
    <property type="match status" value="1"/>
</dbReference>
<sequence>MDIILSNSSDLPIYEQIAAQLERAILNGELAAGERLPSIRSLANDLRVSVITTKRAYTELEHRGFIDTVQGKGSFVSGGSAELLQEGRLRRVEHLLARAVDEAAATGVPLAELPAMLDLLIQDVREG</sequence>
<keyword evidence="6" id="KW-1185">Reference proteome</keyword>
<gene>
    <name evidence="5" type="ORF">ATOP_03480</name>
</gene>
<evidence type="ECO:0000256" key="2">
    <source>
        <dbReference type="ARBA" id="ARBA00023125"/>
    </source>
</evidence>
<keyword evidence="3" id="KW-0804">Transcription</keyword>
<dbReference type="Pfam" id="PF00392">
    <property type="entry name" value="GntR"/>
    <property type="match status" value="1"/>
</dbReference>
<dbReference type="SMART" id="SM00345">
    <property type="entry name" value="HTH_GNTR"/>
    <property type="match status" value="1"/>
</dbReference>
<dbReference type="PANTHER" id="PTHR38445">
    <property type="entry name" value="HTH-TYPE TRANSCRIPTIONAL REPRESSOR YTRA"/>
    <property type="match status" value="1"/>
</dbReference>
<keyword evidence="2" id="KW-0238">DNA-binding</keyword>
<evidence type="ECO:0000313" key="5">
    <source>
        <dbReference type="EMBL" id="GJM54693.1"/>
    </source>
</evidence>
<dbReference type="Gene3D" id="1.10.10.10">
    <property type="entry name" value="Winged helix-like DNA-binding domain superfamily/Winged helix DNA-binding domain"/>
    <property type="match status" value="1"/>
</dbReference>
<proteinExistence type="predicted"/>
<organism evidence="5 6">
    <name type="scientific">Granulimonas faecalis</name>
    <dbReference type="NCBI Taxonomy" id="2894155"/>
    <lineage>
        <taxon>Bacteria</taxon>
        <taxon>Bacillati</taxon>
        <taxon>Actinomycetota</taxon>
        <taxon>Coriobacteriia</taxon>
        <taxon>Coriobacteriales</taxon>
        <taxon>Kribbibacteriaceae</taxon>
        <taxon>Granulimonas</taxon>
    </lineage>
</organism>
<comment type="caution">
    <text evidence="5">The sequence shown here is derived from an EMBL/GenBank/DDBJ whole genome shotgun (WGS) entry which is preliminary data.</text>
</comment>
<keyword evidence="1" id="KW-0805">Transcription regulation</keyword>
<dbReference type="SUPFAM" id="SSF46785">
    <property type="entry name" value="Winged helix' DNA-binding domain"/>
    <property type="match status" value="1"/>
</dbReference>
<dbReference type="Proteomes" id="UP001055025">
    <property type="component" value="Unassembled WGS sequence"/>
</dbReference>